<accession>A0ABD3QH71</accession>
<dbReference type="EMBL" id="JALLAZ020000251">
    <property type="protein sequence ID" value="KAL3799492.1"/>
    <property type="molecule type" value="Genomic_DNA"/>
</dbReference>
<gene>
    <name evidence="5" type="ORF">ACHAW5_006786</name>
</gene>
<evidence type="ECO:0000313" key="5">
    <source>
        <dbReference type="EMBL" id="KAL3799492.1"/>
    </source>
</evidence>
<evidence type="ECO:0000313" key="6">
    <source>
        <dbReference type="Proteomes" id="UP001530315"/>
    </source>
</evidence>
<dbReference type="PROSITE" id="PS50082">
    <property type="entry name" value="WD_REPEATS_2"/>
    <property type="match status" value="1"/>
</dbReference>
<dbReference type="InterPro" id="IPR001680">
    <property type="entry name" value="WD40_rpt"/>
</dbReference>
<keyword evidence="4" id="KW-0472">Membrane</keyword>
<feature type="repeat" description="WD" evidence="1">
    <location>
        <begin position="257"/>
        <end position="281"/>
    </location>
</feature>
<protein>
    <recommendedName>
        <fullName evidence="7">Peroxin-7</fullName>
    </recommendedName>
</protein>
<dbReference type="AlphaFoldDB" id="A0ABD3QH71"/>
<feature type="transmembrane region" description="Helical" evidence="4">
    <location>
        <begin position="34"/>
        <end position="54"/>
    </location>
</feature>
<keyword evidence="1" id="KW-0853">WD repeat</keyword>
<evidence type="ECO:0000256" key="4">
    <source>
        <dbReference type="SAM" id="Phobius"/>
    </source>
</evidence>
<keyword evidence="4" id="KW-0812">Transmembrane</keyword>
<feature type="region of interest" description="Disordered" evidence="3">
    <location>
        <begin position="1"/>
        <end position="30"/>
    </location>
</feature>
<evidence type="ECO:0000256" key="2">
    <source>
        <dbReference type="SAM" id="Coils"/>
    </source>
</evidence>
<feature type="coiled-coil region" evidence="2">
    <location>
        <begin position="97"/>
        <end position="124"/>
    </location>
</feature>
<keyword evidence="2" id="KW-0175">Coiled coil</keyword>
<dbReference type="Proteomes" id="UP001530315">
    <property type="component" value="Unassembled WGS sequence"/>
</dbReference>
<evidence type="ECO:0000256" key="3">
    <source>
        <dbReference type="SAM" id="MobiDB-lite"/>
    </source>
</evidence>
<proteinExistence type="predicted"/>
<evidence type="ECO:0008006" key="7">
    <source>
        <dbReference type="Google" id="ProtNLM"/>
    </source>
</evidence>
<keyword evidence="4" id="KW-1133">Transmembrane helix</keyword>
<organism evidence="5 6">
    <name type="scientific">Stephanodiscus triporus</name>
    <dbReference type="NCBI Taxonomy" id="2934178"/>
    <lineage>
        <taxon>Eukaryota</taxon>
        <taxon>Sar</taxon>
        <taxon>Stramenopiles</taxon>
        <taxon>Ochrophyta</taxon>
        <taxon>Bacillariophyta</taxon>
        <taxon>Coscinodiscophyceae</taxon>
        <taxon>Thalassiosirophycidae</taxon>
        <taxon>Stephanodiscales</taxon>
        <taxon>Stephanodiscaceae</taxon>
        <taxon>Stephanodiscus</taxon>
    </lineage>
</organism>
<evidence type="ECO:0000256" key="1">
    <source>
        <dbReference type="PROSITE-ProRule" id="PRU00221"/>
    </source>
</evidence>
<keyword evidence="6" id="KW-1185">Reference proteome</keyword>
<sequence length="306" mass="33738">MDPSDGSCPPTPRGPRTRTRKQITPNPSPPGRSILDYSIVGCFVLIFLLVFLLLDAYEYVTVPGASSLRAGGRGRTIDSNVVESARERGAIMEAMTASASKEDLEDAERDIDAAKAILAKTRAEVEIVVDKIDDNLKEVKTAEAAKSDEKPVMVVESPKEAMQAEVKKEELVEAMVEKELGIDKWCGTCIWNNFTNCDRRKDWLMVKYKITEDVAKEIARGPCRGRRKGGGRTARGDIDDVDDALGNVLSDSRPWCQLVISGSYDHTIRAWDVESSNKKGRDRCVSVMDHGDPVQAFLVLPPVDDP</sequence>
<reference evidence="5 6" key="1">
    <citation type="submission" date="2024-10" db="EMBL/GenBank/DDBJ databases">
        <title>Updated reference genomes for cyclostephanoid diatoms.</title>
        <authorList>
            <person name="Roberts W.R."/>
            <person name="Alverson A.J."/>
        </authorList>
    </citation>
    <scope>NUCLEOTIDE SEQUENCE [LARGE SCALE GENOMIC DNA]</scope>
    <source>
        <strain evidence="5 6">AJA276-08</strain>
    </source>
</reference>
<name>A0ABD3QH71_9STRA</name>
<comment type="caution">
    <text evidence="5">The sequence shown here is derived from an EMBL/GenBank/DDBJ whole genome shotgun (WGS) entry which is preliminary data.</text>
</comment>